<dbReference type="EMBL" id="LGRX02012306">
    <property type="protein sequence ID" value="KAK3267611.1"/>
    <property type="molecule type" value="Genomic_DNA"/>
</dbReference>
<name>A0AAE0FWZ5_9CHLO</name>
<comment type="caution">
    <text evidence="2">The sequence shown here is derived from an EMBL/GenBank/DDBJ whole genome shotgun (WGS) entry which is preliminary data.</text>
</comment>
<dbReference type="AlphaFoldDB" id="A0AAE0FWZ5"/>
<proteinExistence type="predicted"/>
<evidence type="ECO:0000313" key="2">
    <source>
        <dbReference type="EMBL" id="KAK3267611.1"/>
    </source>
</evidence>
<gene>
    <name evidence="2" type="ORF">CYMTET_23845</name>
</gene>
<organism evidence="2 3">
    <name type="scientific">Cymbomonas tetramitiformis</name>
    <dbReference type="NCBI Taxonomy" id="36881"/>
    <lineage>
        <taxon>Eukaryota</taxon>
        <taxon>Viridiplantae</taxon>
        <taxon>Chlorophyta</taxon>
        <taxon>Pyramimonadophyceae</taxon>
        <taxon>Pyramimonadales</taxon>
        <taxon>Pyramimonadaceae</taxon>
        <taxon>Cymbomonas</taxon>
    </lineage>
</organism>
<keyword evidence="3" id="KW-1185">Reference proteome</keyword>
<feature type="region of interest" description="Disordered" evidence="1">
    <location>
        <begin position="231"/>
        <end position="252"/>
    </location>
</feature>
<accession>A0AAE0FWZ5</accession>
<evidence type="ECO:0000256" key="1">
    <source>
        <dbReference type="SAM" id="MobiDB-lite"/>
    </source>
</evidence>
<reference evidence="2 3" key="1">
    <citation type="journal article" date="2015" name="Genome Biol. Evol.">
        <title>Comparative Genomics of a Bacterivorous Green Alga Reveals Evolutionary Causalities and Consequences of Phago-Mixotrophic Mode of Nutrition.</title>
        <authorList>
            <person name="Burns J.A."/>
            <person name="Paasch A."/>
            <person name="Narechania A."/>
            <person name="Kim E."/>
        </authorList>
    </citation>
    <scope>NUCLEOTIDE SEQUENCE [LARGE SCALE GENOMIC DNA]</scope>
    <source>
        <strain evidence="2 3">PLY_AMNH</strain>
    </source>
</reference>
<protein>
    <submittedName>
        <fullName evidence="2">Uncharacterized protein</fullName>
    </submittedName>
</protein>
<evidence type="ECO:0000313" key="3">
    <source>
        <dbReference type="Proteomes" id="UP001190700"/>
    </source>
</evidence>
<sequence length="252" mass="27547">AGNEMKSFVVESVSRRNPFICKTESEVVGWSNLRKVIQRNISRRKSEKSAENVLPVEKQVGVGASIIKYWSKLPFIRQGKRTAYAKMMARVKASTTIKYFQTVQLRFASFSKSVTASHHFQNALTIAILINTCLLMLDHYKAPRLGSVGYEVWKGWGGELGWESGVSMRGGEGMGRRGPEGGYGMGEGLWLCPVWYPLLAEYCLFEGVGGLVCGFGSFMSDAFGLFTRPRAGDRQPSCAGTGMSGSSAGDGP</sequence>
<dbReference type="Proteomes" id="UP001190700">
    <property type="component" value="Unassembled WGS sequence"/>
</dbReference>
<feature type="non-terminal residue" evidence="2">
    <location>
        <position position="1"/>
    </location>
</feature>